<keyword evidence="2" id="KW-0560">Oxidoreductase</keyword>
<dbReference type="EMBL" id="LGTW01000001">
    <property type="protein sequence ID" value="KWX26089.1"/>
    <property type="molecule type" value="Genomic_DNA"/>
</dbReference>
<dbReference type="Gene3D" id="3.40.50.720">
    <property type="entry name" value="NAD(P)-binding Rossmann-like Domain"/>
    <property type="match status" value="1"/>
</dbReference>
<evidence type="ECO:0000259" key="3">
    <source>
        <dbReference type="SMART" id="SM00822"/>
    </source>
</evidence>
<dbReference type="STRING" id="59750.AWC31_35055"/>
<dbReference type="PROSITE" id="PS00061">
    <property type="entry name" value="ADH_SHORT"/>
    <property type="match status" value="1"/>
</dbReference>
<reference evidence="4 5" key="1">
    <citation type="submission" date="2015-07" db="EMBL/GenBank/DDBJ databases">
        <title>A draft genome sequence of Mycobacterium wolinskyi.</title>
        <authorList>
            <person name="de Man T.J."/>
            <person name="Perry K.A."/>
            <person name="Coulliette A.D."/>
            <person name="Jensen B."/>
            <person name="Toney N.C."/>
            <person name="Limbago B.M."/>
            <person name="Noble-Wang J."/>
        </authorList>
    </citation>
    <scope>NUCLEOTIDE SEQUENCE [LARGE SCALE GENOMIC DNA]</scope>
    <source>
        <strain evidence="4 5">CDC_01</strain>
    </source>
</reference>
<proteinExistence type="inferred from homology"/>
<dbReference type="InterPro" id="IPR036291">
    <property type="entry name" value="NAD(P)-bd_dom_sf"/>
</dbReference>
<dbReference type="FunFam" id="3.40.50.720:FF:000084">
    <property type="entry name" value="Short-chain dehydrogenase reductase"/>
    <property type="match status" value="1"/>
</dbReference>
<evidence type="ECO:0000313" key="4">
    <source>
        <dbReference type="EMBL" id="KWX26089.1"/>
    </source>
</evidence>
<dbReference type="InterPro" id="IPR020904">
    <property type="entry name" value="Sc_DH/Rdtase_CS"/>
</dbReference>
<evidence type="ECO:0000256" key="2">
    <source>
        <dbReference type="ARBA" id="ARBA00023002"/>
    </source>
</evidence>
<feature type="domain" description="Ketoreductase" evidence="3">
    <location>
        <begin position="15"/>
        <end position="194"/>
    </location>
</feature>
<dbReference type="GO" id="GO:0016491">
    <property type="term" value="F:oxidoreductase activity"/>
    <property type="evidence" value="ECO:0007669"/>
    <property type="project" value="UniProtKB-KW"/>
</dbReference>
<dbReference type="Pfam" id="PF13561">
    <property type="entry name" value="adh_short_C2"/>
    <property type="match status" value="1"/>
</dbReference>
<dbReference type="PRINTS" id="PR00081">
    <property type="entry name" value="GDHRDH"/>
</dbReference>
<dbReference type="PRINTS" id="PR00080">
    <property type="entry name" value="SDRFAMILY"/>
</dbReference>
<evidence type="ECO:0000313" key="5">
    <source>
        <dbReference type="Proteomes" id="UP000070612"/>
    </source>
</evidence>
<dbReference type="PANTHER" id="PTHR43943">
    <property type="entry name" value="DEHYDROGENASE/REDUCTASE (SDR FAMILY) MEMBER 4"/>
    <property type="match status" value="1"/>
</dbReference>
<dbReference type="AlphaFoldDB" id="A0A132PUQ8"/>
<organism evidence="4 5">
    <name type="scientific">Mycolicibacterium wolinskyi</name>
    <dbReference type="NCBI Taxonomy" id="59750"/>
    <lineage>
        <taxon>Bacteria</taxon>
        <taxon>Bacillati</taxon>
        <taxon>Actinomycetota</taxon>
        <taxon>Actinomycetes</taxon>
        <taxon>Mycobacteriales</taxon>
        <taxon>Mycobacteriaceae</taxon>
        <taxon>Mycolicibacterium</taxon>
    </lineage>
</organism>
<gene>
    <name evidence="4" type="ORF">AFM11_02275</name>
</gene>
<dbReference type="InterPro" id="IPR002347">
    <property type="entry name" value="SDR_fam"/>
</dbReference>
<dbReference type="PATRIC" id="fig|59750.3.peg.466"/>
<dbReference type="SUPFAM" id="SSF51735">
    <property type="entry name" value="NAD(P)-binding Rossmann-fold domains"/>
    <property type="match status" value="1"/>
</dbReference>
<dbReference type="InterPro" id="IPR057326">
    <property type="entry name" value="KR_dom"/>
</dbReference>
<evidence type="ECO:0000256" key="1">
    <source>
        <dbReference type="ARBA" id="ARBA00006484"/>
    </source>
</evidence>
<keyword evidence="5" id="KW-1185">Reference proteome</keyword>
<dbReference type="PANTHER" id="PTHR43943:SF2">
    <property type="entry name" value="DEHYDROGENASE_REDUCTASE 4"/>
    <property type="match status" value="1"/>
</dbReference>
<sequence length="256" mass="26643">MDRQKFDHLFDMTDRTVVVTGGTRGIGLALAEGFVLAGARVVVASRKSDACEAAAAKLRDLGGQAIGVPAHSDNIDDLGALVERTVSEFGGIDVVVNNAANALAQPFGQMTPEAWAKSYDVNLRGPVFLVQHALPHLKASPTAAVLNMVSVGAFNFAPALSIYASGKAALMSVTRSMAAEFTPFGIRVNALAPGPVDTDMMRNNPQEAIDMMVGGTLMKRLATPDEMVGAALLLCSDAGSYITGQVIIVDGGGTPR</sequence>
<protein>
    <submittedName>
        <fullName evidence="4">Oxidoreductase</fullName>
    </submittedName>
</protein>
<dbReference type="Proteomes" id="UP000070612">
    <property type="component" value="Unassembled WGS sequence"/>
</dbReference>
<comment type="caution">
    <text evidence="4">The sequence shown here is derived from an EMBL/GenBank/DDBJ whole genome shotgun (WGS) entry which is preliminary data.</text>
</comment>
<dbReference type="NCBIfam" id="NF005559">
    <property type="entry name" value="PRK07231.1"/>
    <property type="match status" value="1"/>
</dbReference>
<name>A0A132PUQ8_9MYCO</name>
<dbReference type="CDD" id="cd05233">
    <property type="entry name" value="SDR_c"/>
    <property type="match status" value="1"/>
</dbReference>
<dbReference type="SMART" id="SM00822">
    <property type="entry name" value="PKS_KR"/>
    <property type="match status" value="1"/>
</dbReference>
<dbReference type="RefSeq" id="WP_067843178.1">
    <property type="nucleotide sequence ID" value="NZ_LGTW01000001.1"/>
</dbReference>
<accession>A0A132PUQ8</accession>
<comment type="similarity">
    <text evidence="1">Belongs to the short-chain dehydrogenases/reductases (SDR) family.</text>
</comment>